<protein>
    <submittedName>
        <fullName evidence="5">Interleukin-18-like</fullName>
    </submittedName>
</protein>
<gene>
    <name evidence="5" type="primary">LOC110079396</name>
</gene>
<comment type="subcellular location">
    <subcellularLocation>
        <location evidence="1">Secreted</location>
    </subcellularLocation>
</comment>
<evidence type="ECO:0000256" key="1">
    <source>
        <dbReference type="ARBA" id="ARBA00004613"/>
    </source>
</evidence>
<dbReference type="InterPro" id="IPR000975">
    <property type="entry name" value="IL-1_fam"/>
</dbReference>
<reference evidence="5" key="1">
    <citation type="submission" date="2025-08" db="UniProtKB">
        <authorList>
            <consortium name="RefSeq"/>
        </authorList>
    </citation>
    <scope>IDENTIFICATION</scope>
</reference>
<dbReference type="CDD" id="cd23298">
    <property type="entry name" value="beta-trefoil_IL18"/>
    <property type="match status" value="1"/>
</dbReference>
<dbReference type="Gene3D" id="2.80.10.50">
    <property type="match status" value="1"/>
</dbReference>
<evidence type="ECO:0000256" key="3">
    <source>
        <dbReference type="ARBA" id="ARBA00022525"/>
    </source>
</evidence>
<sequence length="207" mass="23869">MSFNTAMVPVHFNDGILFFQEDDAGLLESDSWRISEKCEKTQILRNRKNHILIACPEDSNQHRAVFEPVTDQEIQNASGTKFTIHMYEDTNIPRGLPVAFTTEWKSKTYYMCVVKDGSNMRVEFKEGNVPRRIAGQSSNVIFNKIQFSEGDHQFFMFESALEKDCFLAFEWDENSKATKLIVKKMETTDEVDESLQIHHSSHSSKSL</sequence>
<keyword evidence="3" id="KW-0964">Secreted</keyword>
<comment type="similarity">
    <text evidence="2">Belongs to the IL-1 family.</text>
</comment>
<evidence type="ECO:0000313" key="5">
    <source>
        <dbReference type="RefSeq" id="XP_072835416.1"/>
    </source>
</evidence>
<dbReference type="Pfam" id="PF00340">
    <property type="entry name" value="IL1"/>
    <property type="match status" value="1"/>
</dbReference>
<accession>A0ABM5EQJ1</accession>
<evidence type="ECO:0000256" key="2">
    <source>
        <dbReference type="ARBA" id="ARBA00010448"/>
    </source>
</evidence>
<evidence type="ECO:0000313" key="4">
    <source>
        <dbReference type="Proteomes" id="UP001652642"/>
    </source>
</evidence>
<keyword evidence="4" id="KW-1185">Reference proteome</keyword>
<dbReference type="InterPro" id="IPR008996">
    <property type="entry name" value="IL1/FGF"/>
</dbReference>
<name>A0ABM5EQJ1_9SAUR</name>
<dbReference type="GeneID" id="110079396"/>
<proteinExistence type="inferred from homology"/>
<dbReference type="SUPFAM" id="SSF50353">
    <property type="entry name" value="Cytokine"/>
    <property type="match status" value="1"/>
</dbReference>
<organism evidence="4 5">
    <name type="scientific">Pogona vitticeps</name>
    <name type="common">central bearded dragon</name>
    <dbReference type="NCBI Taxonomy" id="103695"/>
    <lineage>
        <taxon>Eukaryota</taxon>
        <taxon>Metazoa</taxon>
        <taxon>Chordata</taxon>
        <taxon>Craniata</taxon>
        <taxon>Vertebrata</taxon>
        <taxon>Euteleostomi</taxon>
        <taxon>Lepidosauria</taxon>
        <taxon>Squamata</taxon>
        <taxon>Bifurcata</taxon>
        <taxon>Unidentata</taxon>
        <taxon>Episquamata</taxon>
        <taxon>Toxicofera</taxon>
        <taxon>Iguania</taxon>
        <taxon>Acrodonta</taxon>
        <taxon>Agamidae</taxon>
        <taxon>Amphibolurinae</taxon>
        <taxon>Pogona</taxon>
    </lineage>
</organism>
<dbReference type="RefSeq" id="XP_072835416.1">
    <property type="nucleotide sequence ID" value="XM_072979315.1"/>
</dbReference>
<dbReference type="Proteomes" id="UP001652642">
    <property type="component" value="Chromosome 8"/>
</dbReference>